<dbReference type="GO" id="GO:0006351">
    <property type="term" value="P:DNA-templated transcription"/>
    <property type="evidence" value="ECO:0007669"/>
    <property type="project" value="InterPro"/>
</dbReference>
<evidence type="ECO:0000259" key="10">
    <source>
        <dbReference type="PROSITE" id="PS51806"/>
    </source>
</evidence>
<dbReference type="eggNOG" id="KOG0657">
    <property type="taxonomic scope" value="Eukaryota"/>
</dbReference>
<reference evidence="11 12" key="1">
    <citation type="journal article" date="2012" name="Nature">
        <title>Repeated polyploidization of Gossypium genomes and the evolution of spinnable cotton fibres.</title>
        <authorList>
            <person name="Paterson A.H."/>
            <person name="Wendel J.F."/>
            <person name="Gundlach H."/>
            <person name="Guo H."/>
            <person name="Jenkins J."/>
            <person name="Jin D."/>
            <person name="Llewellyn D."/>
            <person name="Showmaker K.C."/>
            <person name="Shu S."/>
            <person name="Udall J."/>
            <person name="Yoo M.J."/>
            <person name="Byers R."/>
            <person name="Chen W."/>
            <person name="Doron-Faigenboim A."/>
            <person name="Duke M.V."/>
            <person name="Gong L."/>
            <person name="Grimwood J."/>
            <person name="Grover C."/>
            <person name="Grupp K."/>
            <person name="Hu G."/>
            <person name="Lee T.H."/>
            <person name="Li J."/>
            <person name="Lin L."/>
            <person name="Liu T."/>
            <person name="Marler B.S."/>
            <person name="Page J.T."/>
            <person name="Roberts A.W."/>
            <person name="Romanel E."/>
            <person name="Sanders W.S."/>
            <person name="Szadkowski E."/>
            <person name="Tan X."/>
            <person name="Tang H."/>
            <person name="Xu C."/>
            <person name="Wang J."/>
            <person name="Wang Z."/>
            <person name="Zhang D."/>
            <person name="Zhang L."/>
            <person name="Ashrafi H."/>
            <person name="Bedon F."/>
            <person name="Bowers J.E."/>
            <person name="Brubaker C.L."/>
            <person name="Chee P.W."/>
            <person name="Das S."/>
            <person name="Gingle A.R."/>
            <person name="Haigler C.H."/>
            <person name="Harker D."/>
            <person name="Hoffmann L.V."/>
            <person name="Hovav R."/>
            <person name="Jones D.C."/>
            <person name="Lemke C."/>
            <person name="Mansoor S."/>
            <person name="ur Rahman M."/>
            <person name="Rainville L.N."/>
            <person name="Rambani A."/>
            <person name="Reddy U.K."/>
            <person name="Rong J.K."/>
            <person name="Saranga Y."/>
            <person name="Scheffler B.E."/>
            <person name="Scheffler J.A."/>
            <person name="Stelly D.M."/>
            <person name="Triplett B.A."/>
            <person name="Van Deynze A."/>
            <person name="Vaslin M.F."/>
            <person name="Waghmare V.N."/>
            <person name="Walford S.A."/>
            <person name="Wright R.J."/>
            <person name="Zaki E.A."/>
            <person name="Zhang T."/>
            <person name="Dennis E.S."/>
            <person name="Mayer K.F."/>
            <person name="Peterson D.G."/>
            <person name="Rokhsar D.S."/>
            <person name="Wang X."/>
            <person name="Schmutz J."/>
        </authorList>
    </citation>
    <scope>NUCLEOTIDE SEQUENCE [LARGE SCALE GENOMIC DNA]</scope>
</reference>
<evidence type="ECO:0000256" key="6">
    <source>
        <dbReference type="ARBA" id="ARBA00023163"/>
    </source>
</evidence>
<evidence type="ECO:0000256" key="9">
    <source>
        <dbReference type="SAM" id="MobiDB-lite"/>
    </source>
</evidence>
<keyword evidence="12" id="KW-1185">Reference proteome</keyword>
<protein>
    <recommendedName>
        <fullName evidence="10">DOG1 domain-containing protein</fullName>
    </recommendedName>
</protein>
<dbReference type="EMBL" id="CM001752">
    <property type="protein sequence ID" value="KJB81711.1"/>
    <property type="molecule type" value="Genomic_DNA"/>
</dbReference>
<feature type="compositionally biased region" description="Low complexity" evidence="9">
    <location>
        <begin position="122"/>
        <end position="134"/>
    </location>
</feature>
<sequence>MEVVCRCGILLMRQEFLLKTSRLECPKFDGNDFREWWTKLEQYFEVEGIPEVNKQGSIFCLKSNNVGVVANTLHYGALNMSIGATAIVSSGTGCLDTGQFMYQKGVTFGAPLGNGQMENWPDSDNSQQTDTSTDVDTDYKKIASWSSTWSCNAARKSRLRKKAYVQQLESSRLRFTELEQELQRARQQGIFIASGLSGDHGHTVAGNVALAFDMEYGRWLDEHQRLINNLRSAVFRLKNTGAKADVFHMLSGMWKTPIDMCFMWLGGFCSKAYVFHMLYGMWKTPAERCFLWLGGFHSSELMKIVKNHLEPLADQQQGFGRIGYLVVRVALQSNDIELIAVNDPFITTDYMTYMFKYDSVHGQ</sequence>
<dbReference type="SUPFAM" id="SSF51735">
    <property type="entry name" value="NAD(P)-binding Rossmann-fold domains"/>
    <property type="match status" value="1"/>
</dbReference>
<dbReference type="Gene3D" id="1.20.5.170">
    <property type="match status" value="1"/>
</dbReference>
<evidence type="ECO:0000256" key="3">
    <source>
        <dbReference type="ARBA" id="ARBA00023015"/>
    </source>
</evidence>
<comment type="similarity">
    <text evidence="2">Belongs to the bZIP family.</text>
</comment>
<keyword evidence="4" id="KW-0238">DNA-binding</keyword>
<keyword evidence="8" id="KW-0175">Coiled coil</keyword>
<evidence type="ECO:0000256" key="8">
    <source>
        <dbReference type="SAM" id="Coils"/>
    </source>
</evidence>
<dbReference type="InterPro" id="IPR025422">
    <property type="entry name" value="TGA_domain"/>
</dbReference>
<name>A0A0D2VEC4_GOSRA</name>
<accession>A0A0D2VEC4</accession>
<dbReference type="GO" id="GO:0051287">
    <property type="term" value="F:NAD binding"/>
    <property type="evidence" value="ECO:0007669"/>
    <property type="project" value="InterPro"/>
</dbReference>
<feature type="domain" description="DOG1" evidence="10">
    <location>
        <begin position="209"/>
        <end position="363"/>
    </location>
</feature>
<dbReference type="PROSITE" id="PS51806">
    <property type="entry name" value="DOG1"/>
    <property type="match status" value="1"/>
</dbReference>
<evidence type="ECO:0000256" key="1">
    <source>
        <dbReference type="ARBA" id="ARBA00004123"/>
    </source>
</evidence>
<dbReference type="Pfam" id="PF14144">
    <property type="entry name" value="DOG1"/>
    <property type="match status" value="2"/>
</dbReference>
<evidence type="ECO:0000256" key="2">
    <source>
        <dbReference type="ARBA" id="ARBA00007163"/>
    </source>
</evidence>
<dbReference type="Proteomes" id="UP000032304">
    <property type="component" value="Chromosome 13"/>
</dbReference>
<feature type="region of interest" description="Disordered" evidence="9">
    <location>
        <begin position="113"/>
        <end position="134"/>
    </location>
</feature>
<gene>
    <name evidence="11" type="ORF">B456_013G157600</name>
</gene>
<dbReference type="Gene3D" id="3.40.50.720">
    <property type="entry name" value="NAD(P)-binding Rossmann-like Domain"/>
    <property type="match status" value="1"/>
</dbReference>
<evidence type="ECO:0000256" key="5">
    <source>
        <dbReference type="ARBA" id="ARBA00023159"/>
    </source>
</evidence>
<keyword evidence="3" id="KW-0805">Transcription regulation</keyword>
<dbReference type="PANTHER" id="PTHR45693:SF1">
    <property type="entry name" value="TRANSCRIPTION FACTOR PERIANTHIA"/>
    <property type="match status" value="1"/>
</dbReference>
<comment type="subcellular location">
    <subcellularLocation>
        <location evidence="1">Nucleus</location>
    </subcellularLocation>
</comment>
<keyword evidence="5" id="KW-0010">Activator</keyword>
<dbReference type="InterPro" id="IPR020828">
    <property type="entry name" value="GlycerAld_3-P_DH_NAD(P)-bd"/>
</dbReference>
<proteinExistence type="inferred from homology"/>
<feature type="coiled-coil region" evidence="8">
    <location>
        <begin position="161"/>
        <end position="188"/>
    </location>
</feature>
<organism evidence="11 12">
    <name type="scientific">Gossypium raimondii</name>
    <name type="common">Peruvian cotton</name>
    <name type="synonym">Gossypium klotzschianum subsp. raimondii</name>
    <dbReference type="NCBI Taxonomy" id="29730"/>
    <lineage>
        <taxon>Eukaryota</taxon>
        <taxon>Viridiplantae</taxon>
        <taxon>Streptophyta</taxon>
        <taxon>Embryophyta</taxon>
        <taxon>Tracheophyta</taxon>
        <taxon>Spermatophyta</taxon>
        <taxon>Magnoliopsida</taxon>
        <taxon>eudicotyledons</taxon>
        <taxon>Gunneridae</taxon>
        <taxon>Pentapetalae</taxon>
        <taxon>rosids</taxon>
        <taxon>malvids</taxon>
        <taxon>Malvales</taxon>
        <taxon>Malvaceae</taxon>
        <taxon>Malvoideae</taxon>
        <taxon>Gossypium</taxon>
    </lineage>
</organism>
<evidence type="ECO:0000313" key="12">
    <source>
        <dbReference type="Proteomes" id="UP000032304"/>
    </source>
</evidence>
<evidence type="ECO:0000256" key="4">
    <source>
        <dbReference type="ARBA" id="ARBA00023125"/>
    </source>
</evidence>
<evidence type="ECO:0000256" key="7">
    <source>
        <dbReference type="ARBA" id="ARBA00023242"/>
    </source>
</evidence>
<dbReference type="PANTHER" id="PTHR45693">
    <property type="entry name" value="TRANSCRIPTION FACTOR TGA9"/>
    <property type="match status" value="1"/>
</dbReference>
<dbReference type="Pfam" id="PF00044">
    <property type="entry name" value="Gp_dh_N"/>
    <property type="match status" value="1"/>
</dbReference>
<dbReference type="STRING" id="29730.A0A0D2VEC4"/>
<dbReference type="AlphaFoldDB" id="A0A0D2VEC4"/>
<dbReference type="InterPro" id="IPR036291">
    <property type="entry name" value="NAD(P)-bd_dom_sf"/>
</dbReference>
<dbReference type="FunFam" id="1.20.5.170:FF:000019">
    <property type="entry name" value="BZIP family transcription factor"/>
    <property type="match status" value="1"/>
</dbReference>
<keyword evidence="6" id="KW-0804">Transcription</keyword>
<dbReference type="GO" id="GO:0000976">
    <property type="term" value="F:transcription cis-regulatory region binding"/>
    <property type="evidence" value="ECO:0007669"/>
    <property type="project" value="UniProtKB-ARBA"/>
</dbReference>
<dbReference type="GO" id="GO:0005634">
    <property type="term" value="C:nucleus"/>
    <property type="evidence" value="ECO:0007669"/>
    <property type="project" value="UniProtKB-SubCell"/>
</dbReference>
<evidence type="ECO:0000313" key="11">
    <source>
        <dbReference type="EMBL" id="KJB81711.1"/>
    </source>
</evidence>
<keyword evidence="7" id="KW-0539">Nucleus</keyword>
<dbReference type="Gramene" id="KJB81711">
    <property type="protein sequence ID" value="KJB81711"/>
    <property type="gene ID" value="B456_013G157600"/>
</dbReference>